<dbReference type="SUPFAM" id="SSF48173">
    <property type="entry name" value="Cryptochrome/photolyase FAD-binding domain"/>
    <property type="match status" value="1"/>
</dbReference>
<comment type="cofactor">
    <cofactor evidence="1">
        <name>FAD</name>
        <dbReference type="ChEBI" id="CHEBI:57692"/>
    </cofactor>
</comment>
<dbReference type="AlphaFoldDB" id="A0A6C0CUC4"/>
<dbReference type="PROSITE" id="PS51645">
    <property type="entry name" value="PHR_CRY_ALPHA_BETA"/>
    <property type="match status" value="1"/>
</dbReference>
<proteinExistence type="predicted"/>
<dbReference type="Gene3D" id="1.10.579.10">
    <property type="entry name" value="DNA Cyclobutane Dipyrimidine Photolyase, subunit A, domain 3"/>
    <property type="match status" value="1"/>
</dbReference>
<keyword evidence="3" id="KW-0274">FAD</keyword>
<dbReference type="Pfam" id="PF03441">
    <property type="entry name" value="FAD_binding_7"/>
    <property type="match status" value="1"/>
</dbReference>
<dbReference type="GO" id="GO:0003904">
    <property type="term" value="F:deoxyribodipyrimidine photo-lyase activity"/>
    <property type="evidence" value="ECO:0007669"/>
    <property type="project" value="TreeGrafter"/>
</dbReference>
<evidence type="ECO:0000259" key="5">
    <source>
        <dbReference type="PROSITE" id="PS51645"/>
    </source>
</evidence>
<dbReference type="InterPro" id="IPR002081">
    <property type="entry name" value="Cryptochrome/DNA_photolyase_1"/>
</dbReference>
<dbReference type="GO" id="GO:0006139">
    <property type="term" value="P:nucleobase-containing compound metabolic process"/>
    <property type="evidence" value="ECO:0007669"/>
    <property type="project" value="UniProtKB-ARBA"/>
</dbReference>
<dbReference type="EMBL" id="MN739488">
    <property type="protein sequence ID" value="QHT07863.1"/>
    <property type="molecule type" value="Genomic_DNA"/>
</dbReference>
<feature type="domain" description="Photolyase/cryptochrome alpha/beta" evidence="5">
    <location>
        <begin position="2"/>
        <end position="133"/>
    </location>
</feature>
<evidence type="ECO:0000256" key="1">
    <source>
        <dbReference type="ARBA" id="ARBA00001974"/>
    </source>
</evidence>
<accession>A0A6C0CUC4</accession>
<dbReference type="Gene3D" id="3.40.50.620">
    <property type="entry name" value="HUPs"/>
    <property type="match status" value="1"/>
</dbReference>
<organism evidence="6">
    <name type="scientific">viral metagenome</name>
    <dbReference type="NCBI Taxonomy" id="1070528"/>
    <lineage>
        <taxon>unclassified sequences</taxon>
        <taxon>metagenomes</taxon>
        <taxon>organismal metagenomes</taxon>
    </lineage>
</organism>
<reference evidence="6" key="1">
    <citation type="journal article" date="2020" name="Nature">
        <title>Giant virus diversity and host interactions through global metagenomics.</title>
        <authorList>
            <person name="Schulz F."/>
            <person name="Roux S."/>
            <person name="Paez-Espino D."/>
            <person name="Jungbluth S."/>
            <person name="Walsh D.A."/>
            <person name="Denef V.J."/>
            <person name="McMahon K.D."/>
            <person name="Konstantinidis K.T."/>
            <person name="Eloe-Fadrosh E.A."/>
            <person name="Kyrpides N.C."/>
            <person name="Woyke T."/>
        </authorList>
    </citation>
    <scope>NUCLEOTIDE SEQUENCE</scope>
    <source>
        <strain evidence="6">GVMAG-M-3300021964-36</strain>
    </source>
</reference>
<dbReference type="InterPro" id="IPR005101">
    <property type="entry name" value="Cryptochr/Photolyase_FAD-bd"/>
</dbReference>
<dbReference type="PANTHER" id="PTHR11455:SF9">
    <property type="entry name" value="CRYPTOCHROME CIRCADIAN CLOCK 5 ISOFORM X1"/>
    <property type="match status" value="1"/>
</dbReference>
<evidence type="ECO:0000256" key="4">
    <source>
        <dbReference type="ARBA" id="ARBA00022991"/>
    </source>
</evidence>
<dbReference type="GO" id="GO:0006950">
    <property type="term" value="P:response to stress"/>
    <property type="evidence" value="ECO:0007669"/>
    <property type="project" value="UniProtKB-ARBA"/>
</dbReference>
<evidence type="ECO:0000256" key="3">
    <source>
        <dbReference type="ARBA" id="ARBA00022827"/>
    </source>
</evidence>
<dbReference type="InterPro" id="IPR018394">
    <property type="entry name" value="DNA_photolyase_1_CS_C"/>
</dbReference>
<dbReference type="GO" id="GO:0071949">
    <property type="term" value="F:FAD binding"/>
    <property type="evidence" value="ECO:0007669"/>
    <property type="project" value="TreeGrafter"/>
</dbReference>
<dbReference type="SUPFAM" id="SSF52425">
    <property type="entry name" value="Cryptochrome/photolyase, N-terminal domain"/>
    <property type="match status" value="1"/>
</dbReference>
<name>A0A6C0CUC4_9ZZZZ</name>
<dbReference type="InterPro" id="IPR014729">
    <property type="entry name" value="Rossmann-like_a/b/a_fold"/>
</dbReference>
<protein>
    <recommendedName>
        <fullName evidence="5">Photolyase/cryptochrome alpha/beta domain-containing protein</fullName>
    </recommendedName>
</protein>
<dbReference type="InterPro" id="IPR036155">
    <property type="entry name" value="Crypto/Photolyase_N_sf"/>
</dbReference>
<evidence type="ECO:0000313" key="6">
    <source>
        <dbReference type="EMBL" id="QHT07863.1"/>
    </source>
</evidence>
<keyword evidence="4" id="KW-0157">Chromophore</keyword>
<dbReference type="PROSITE" id="PS00394">
    <property type="entry name" value="DNA_PHOTOLYASES_1_1"/>
    <property type="match status" value="1"/>
</dbReference>
<dbReference type="Pfam" id="PF00875">
    <property type="entry name" value="DNA_photolyase"/>
    <property type="match status" value="1"/>
</dbReference>
<keyword evidence="2" id="KW-0285">Flavoprotein</keyword>
<dbReference type="InterPro" id="IPR036134">
    <property type="entry name" value="Crypto/Photolyase_FAD-like_sf"/>
</dbReference>
<dbReference type="InterPro" id="IPR006050">
    <property type="entry name" value="DNA_photolyase_N"/>
</dbReference>
<dbReference type="Gene3D" id="1.25.40.80">
    <property type="match status" value="1"/>
</dbReference>
<dbReference type="GO" id="GO:0003677">
    <property type="term" value="F:DNA binding"/>
    <property type="evidence" value="ECO:0007669"/>
    <property type="project" value="TreeGrafter"/>
</dbReference>
<dbReference type="PRINTS" id="PR00147">
    <property type="entry name" value="DNAPHOTLYASE"/>
</dbReference>
<dbReference type="PANTHER" id="PTHR11455">
    <property type="entry name" value="CRYPTOCHROME"/>
    <property type="match status" value="1"/>
</dbReference>
<sequence>MDVVLFIFRRDFRVKDNIGLQECITYANKNDCKIIPTFIIDDKQVKKKDYFSNKSFQFLTESIDDLNKQIGKDVFIYEGNKHVLSYLEDLEYDVKAVFSNRDFTPYAQIRDDILEKECKKRQISCMFYDDYTLLDLNKVVSGNNSFYKVFTPFFNKVKNIEIQKVKNLYTKDLELFKKVKSTINLKDLYTNQTNPILKGGRTEAWDRLNKHSYKTYKDTRNFPHRKTTTMMSAYLKYGCISIREFYWYIYKKYGKDHELIRQLFWKEFYAYITYHFPHVLEGMIYDNQNNKTFKENLKNKILWQNDTKYFKSWCEGKTGFPIVDAGMRQMNETGFMHNRLRMITSMFLTKHLHVDWRWGEKYFATKLIDYDPASNNGGWQWSSGTGTDFNNYYRMFNPWIQTERFDIQCKYIIKWIPELNVVPIKDILKWYDTYKQHKGVYVKPIVDHAEQRDLTMDYIYKK</sequence>
<evidence type="ECO:0000256" key="2">
    <source>
        <dbReference type="ARBA" id="ARBA00022630"/>
    </source>
</evidence>